<gene>
    <name evidence="3" type="ORF">LGLO00237_LOCUS29819</name>
</gene>
<dbReference type="InterPro" id="IPR001753">
    <property type="entry name" value="Enoyl-CoA_hydra/iso"/>
</dbReference>
<organism evidence="3">
    <name type="scientific">Lotharella globosa</name>
    <dbReference type="NCBI Taxonomy" id="91324"/>
    <lineage>
        <taxon>Eukaryota</taxon>
        <taxon>Sar</taxon>
        <taxon>Rhizaria</taxon>
        <taxon>Cercozoa</taxon>
        <taxon>Chlorarachniophyceae</taxon>
        <taxon>Lotharella</taxon>
    </lineage>
</organism>
<dbReference type="Gene3D" id="3.90.226.10">
    <property type="entry name" value="2-enoyl-CoA Hydratase, Chain A, domain 1"/>
    <property type="match status" value="1"/>
</dbReference>
<accession>A0A7S3ZBG7</accession>
<dbReference type="SUPFAM" id="SSF52096">
    <property type="entry name" value="ClpP/crotonase"/>
    <property type="match status" value="1"/>
</dbReference>
<dbReference type="EMBL" id="HBIV01042438">
    <property type="protein sequence ID" value="CAE0678038.1"/>
    <property type="molecule type" value="Transcribed_RNA"/>
</dbReference>
<feature type="region of interest" description="Disordered" evidence="2">
    <location>
        <begin position="280"/>
        <end position="363"/>
    </location>
</feature>
<dbReference type="Pfam" id="PF00378">
    <property type="entry name" value="ECH_1"/>
    <property type="match status" value="1"/>
</dbReference>
<evidence type="ECO:0000256" key="2">
    <source>
        <dbReference type="SAM" id="MobiDB-lite"/>
    </source>
</evidence>
<dbReference type="InterPro" id="IPR029045">
    <property type="entry name" value="ClpP/crotonase-like_dom_sf"/>
</dbReference>
<comment type="similarity">
    <text evidence="1">Belongs to the enoyl-CoA hydratase/isomerase family.</text>
</comment>
<dbReference type="InterPro" id="IPR051053">
    <property type="entry name" value="ECH/Chromodomain_protein"/>
</dbReference>
<evidence type="ECO:0000313" key="3">
    <source>
        <dbReference type="EMBL" id="CAE0678038.1"/>
    </source>
</evidence>
<dbReference type="AlphaFoldDB" id="A0A7S3ZBG7"/>
<feature type="compositionally biased region" description="Basic residues" evidence="2">
    <location>
        <begin position="289"/>
        <end position="305"/>
    </location>
</feature>
<evidence type="ECO:0000256" key="1">
    <source>
        <dbReference type="ARBA" id="ARBA00005254"/>
    </source>
</evidence>
<dbReference type="PANTHER" id="PTHR43684">
    <property type="match status" value="1"/>
</dbReference>
<name>A0A7S3ZBG7_9EUKA</name>
<sequence length="363" mass="40508">MLLTDIQIYYPYVCPYRLVNIGYTLEDDGKICVVYFNESKKLNRWTRNCICEMSLVLEHLRRKDSIKCVIWSGVGRGFSSGAAFETNPRFACPLSVRNAYQAKGLMGDKDDLALKNLTLSFLRFNKPSIAAVNGVCVGGAVNFAWFFHDIVIASHNANFMYPFSSIGITPELGSSLFLPKTVGLSWSKKMFLLGQWTSADEAMRLGLVNYVVPPETLINKSLEIARRLIDRSQTSIKLTKQLVIESMGGWSRIEEVLDRENAIIRTAMKSPDTKARIAAFQSKHEANKKNKKNKSKKKSKKKKNVTARVAKAKASGSFPSSKKRVQTSGAVVSVSEEEEHGATSSASDGRKQPQIIVPRRSRL</sequence>
<proteinExistence type="inferred from homology"/>
<reference evidence="3" key="1">
    <citation type="submission" date="2021-01" db="EMBL/GenBank/DDBJ databases">
        <authorList>
            <person name="Corre E."/>
            <person name="Pelletier E."/>
            <person name="Niang G."/>
            <person name="Scheremetjew M."/>
            <person name="Finn R."/>
            <person name="Kale V."/>
            <person name="Holt S."/>
            <person name="Cochrane G."/>
            <person name="Meng A."/>
            <person name="Brown T."/>
            <person name="Cohen L."/>
        </authorList>
    </citation>
    <scope>NUCLEOTIDE SEQUENCE</scope>
    <source>
        <strain evidence="3">CCCM811</strain>
    </source>
</reference>
<dbReference type="CDD" id="cd06558">
    <property type="entry name" value="crotonase-like"/>
    <property type="match status" value="1"/>
</dbReference>
<dbReference type="PANTHER" id="PTHR43684:SF4">
    <property type="entry name" value="ENOYL-COA HYDRATASE_ISOMERASE FAMILY PROTEIN (AFU_ORTHOLOGUE AFUA_1G01890)"/>
    <property type="match status" value="1"/>
</dbReference>
<protein>
    <submittedName>
        <fullName evidence="3">Uncharacterized protein</fullName>
    </submittedName>
</protein>